<sequence length="599" mass="66857">SVVLLSACRACTVSSQEDDILSNVGIAANLDRFLELPTESELLQMRHKDLKNLLISRGLPSTGAKQMLIDRLRTTPPNIENNVRRELMKKWFMKPIHNTYLKMGSVNESFVLQALPVFLRNRAGEGVFQIVEPIVERGLLRFRNPTPDGHAEQSFIGTSIDGAAVIHRGEGKVDVACVLEIKTMCSPATIREAEERRVTAAATGLTNQSVFVTTFGSDLFKVLIWTTSYRAQALHHAAVTNCCHLAHIVADMGNIISVTFVEFSEETLVTYRSMMTRWCQQHVAPFATGNATLTPDQYGHAVDLHTFTQWRELSKSILALQSPTNILPPAHDLVPVPVDIWNIAGKGGQDVNSRVLKNMKVDFRSLSPLAFIAIRFIFTAQLNAHYLYRLLQIESNIASFSSYKELKGSLNEKGSFFRTLNAFVKDWTPSVKFVNALEDLARENCSSGGRPVPNASLVERPRIPKRNRMAWFNNNADGVNLRLQYLPHDRISLPSQLRCLVCSANTTASCKTCTVPLCVQLKMGTRRTCWAKFHENRRLESPMQRAPSPTVSLPSNGVTVQRQGRIGFKASSGQSEDLEVQNNVPTPSVPVRATRLRHR</sequence>
<proteinExistence type="predicted"/>
<dbReference type="Pfam" id="PF02037">
    <property type="entry name" value="SAP"/>
    <property type="match status" value="1"/>
</dbReference>
<dbReference type="SUPFAM" id="SSF68906">
    <property type="entry name" value="SAP domain"/>
    <property type="match status" value="1"/>
</dbReference>
<dbReference type="InterPro" id="IPR036361">
    <property type="entry name" value="SAP_dom_sf"/>
</dbReference>
<feature type="region of interest" description="Disordered" evidence="1">
    <location>
        <begin position="570"/>
        <end position="599"/>
    </location>
</feature>
<feature type="compositionally biased region" description="Polar residues" evidence="1">
    <location>
        <begin position="571"/>
        <end position="586"/>
    </location>
</feature>
<organism evidence="3">
    <name type="scientific">Spongospora subterranea</name>
    <dbReference type="NCBI Taxonomy" id="70186"/>
    <lineage>
        <taxon>Eukaryota</taxon>
        <taxon>Sar</taxon>
        <taxon>Rhizaria</taxon>
        <taxon>Endomyxa</taxon>
        <taxon>Phytomyxea</taxon>
        <taxon>Plasmodiophorida</taxon>
        <taxon>Plasmodiophoridae</taxon>
        <taxon>Spongospora</taxon>
    </lineage>
</organism>
<dbReference type="InterPro" id="IPR003034">
    <property type="entry name" value="SAP_dom"/>
</dbReference>
<dbReference type="Gene3D" id="1.10.720.30">
    <property type="entry name" value="SAP domain"/>
    <property type="match status" value="1"/>
</dbReference>
<feature type="non-terminal residue" evidence="3">
    <location>
        <position position="1"/>
    </location>
</feature>
<feature type="domain" description="SAP" evidence="2">
    <location>
        <begin position="42"/>
        <end position="76"/>
    </location>
</feature>
<protein>
    <recommendedName>
        <fullName evidence="2">SAP domain-containing protein</fullName>
    </recommendedName>
</protein>
<dbReference type="EMBL" id="HACM01001619">
    <property type="protein sequence ID" value="CRZ02061.1"/>
    <property type="molecule type" value="Transcribed_RNA"/>
</dbReference>
<accession>A0A0H5QL30</accession>
<dbReference type="PROSITE" id="PS50800">
    <property type="entry name" value="SAP"/>
    <property type="match status" value="1"/>
</dbReference>
<evidence type="ECO:0000256" key="1">
    <source>
        <dbReference type="SAM" id="MobiDB-lite"/>
    </source>
</evidence>
<dbReference type="AlphaFoldDB" id="A0A0H5QL30"/>
<evidence type="ECO:0000313" key="3">
    <source>
        <dbReference type="EMBL" id="CRZ02061.1"/>
    </source>
</evidence>
<reference evidence="3" key="1">
    <citation type="submission" date="2015-04" db="EMBL/GenBank/DDBJ databases">
        <title>The genome sequence of the plant pathogenic Rhizarian Plasmodiophora brassicae reveals insights in its biotrophic life cycle and the origin of chitin synthesis.</title>
        <authorList>
            <person name="Schwelm A."/>
            <person name="Fogelqvist J."/>
            <person name="Knaust A."/>
            <person name="Julke S."/>
            <person name="Lilja T."/>
            <person name="Dhandapani V."/>
            <person name="Bonilla-Rosso G."/>
            <person name="Karlsson M."/>
            <person name="Shevchenko A."/>
            <person name="Choi S.R."/>
            <person name="Kim H.G."/>
            <person name="Park J.Y."/>
            <person name="Lim Y.P."/>
            <person name="Ludwig-Muller J."/>
            <person name="Dixelius C."/>
        </authorList>
    </citation>
    <scope>NUCLEOTIDE SEQUENCE</scope>
    <source>
        <tissue evidence="3">Potato root galls</tissue>
    </source>
</reference>
<evidence type="ECO:0000259" key="2">
    <source>
        <dbReference type="PROSITE" id="PS50800"/>
    </source>
</evidence>
<name>A0A0H5QL30_9EUKA</name>